<dbReference type="AlphaFoldDB" id="A0AA36NIS0"/>
<accession>A0AA36NIS0</accession>
<evidence type="ECO:0000313" key="4">
    <source>
        <dbReference type="Proteomes" id="UP001178507"/>
    </source>
</evidence>
<comment type="caution">
    <text evidence="3">The sequence shown here is derived from an EMBL/GenBank/DDBJ whole genome shotgun (WGS) entry which is preliminary data.</text>
</comment>
<evidence type="ECO:0000259" key="2">
    <source>
        <dbReference type="PROSITE" id="PS50053"/>
    </source>
</evidence>
<sequence>MSKFSFTDGVGAEDEAQKAILEKFKEAQHFMTVKDPKMAYEKMLDMDERQLTAAKEAELLKPIRVRFTEGPDRTMDGKTQYPKATEVPGISGQATILDLRLKLAKAEDLPLEDINVFAGDTSLTDDLRLHECFMDWMGSGLDDWPPRLTVKPRIAGFELHVVVPAMRDTSEWDKGKLIGYQEQNLIFDVQPSTTVKELKSLLSDRLGIPAERHSLSAQLRRSVHSYGEFVDLDDDERTLADYELEKYCVCIRFEKSQVDANGDYIFDDAFWDENGYHAQPEGCWIPQDSLADRTRPDANPVDPNQPLSIVSDRRAAEKS</sequence>
<feature type="domain" description="Ubiquitin-like" evidence="2">
    <location>
        <begin position="159"/>
        <end position="246"/>
    </location>
</feature>
<dbReference type="InterPro" id="IPR029071">
    <property type="entry name" value="Ubiquitin-like_domsf"/>
</dbReference>
<protein>
    <recommendedName>
        <fullName evidence="2">Ubiquitin-like domain-containing protein</fullName>
    </recommendedName>
</protein>
<dbReference type="EMBL" id="CAUJNA010003735">
    <property type="protein sequence ID" value="CAJ1408817.1"/>
    <property type="molecule type" value="Genomic_DNA"/>
</dbReference>
<dbReference type="Gene3D" id="3.10.20.90">
    <property type="entry name" value="Phosphatidylinositol 3-kinase Catalytic Subunit, Chain A, domain 1"/>
    <property type="match status" value="1"/>
</dbReference>
<dbReference type="PROSITE" id="PS50053">
    <property type="entry name" value="UBIQUITIN_2"/>
    <property type="match status" value="1"/>
</dbReference>
<gene>
    <name evidence="3" type="ORF">EVOR1521_LOCUS30069</name>
</gene>
<dbReference type="InterPro" id="IPR000626">
    <property type="entry name" value="Ubiquitin-like_dom"/>
</dbReference>
<dbReference type="Proteomes" id="UP001178507">
    <property type="component" value="Unassembled WGS sequence"/>
</dbReference>
<feature type="region of interest" description="Disordered" evidence="1">
    <location>
        <begin position="287"/>
        <end position="319"/>
    </location>
</feature>
<organism evidence="3 4">
    <name type="scientific">Effrenium voratum</name>
    <dbReference type="NCBI Taxonomy" id="2562239"/>
    <lineage>
        <taxon>Eukaryota</taxon>
        <taxon>Sar</taxon>
        <taxon>Alveolata</taxon>
        <taxon>Dinophyceae</taxon>
        <taxon>Suessiales</taxon>
        <taxon>Symbiodiniaceae</taxon>
        <taxon>Effrenium</taxon>
    </lineage>
</organism>
<keyword evidence="4" id="KW-1185">Reference proteome</keyword>
<evidence type="ECO:0000256" key="1">
    <source>
        <dbReference type="SAM" id="MobiDB-lite"/>
    </source>
</evidence>
<proteinExistence type="predicted"/>
<evidence type="ECO:0000313" key="3">
    <source>
        <dbReference type="EMBL" id="CAJ1408817.1"/>
    </source>
</evidence>
<dbReference type="SUPFAM" id="SSF54236">
    <property type="entry name" value="Ubiquitin-like"/>
    <property type="match status" value="1"/>
</dbReference>
<name>A0AA36NIS0_9DINO</name>
<reference evidence="3" key="1">
    <citation type="submission" date="2023-08" db="EMBL/GenBank/DDBJ databases">
        <authorList>
            <person name="Chen Y."/>
            <person name="Shah S."/>
            <person name="Dougan E. K."/>
            <person name="Thang M."/>
            <person name="Chan C."/>
        </authorList>
    </citation>
    <scope>NUCLEOTIDE SEQUENCE</scope>
</reference>